<evidence type="ECO:0000256" key="4">
    <source>
        <dbReference type="ARBA" id="ARBA00022723"/>
    </source>
</evidence>
<dbReference type="Gene3D" id="3.40.1190.10">
    <property type="entry name" value="Mur-like, catalytic domain"/>
    <property type="match status" value="1"/>
</dbReference>
<dbReference type="InterPro" id="IPR036615">
    <property type="entry name" value="Mur_ligase_C_dom_sf"/>
</dbReference>
<evidence type="ECO:0000256" key="6">
    <source>
        <dbReference type="ARBA" id="ARBA00022840"/>
    </source>
</evidence>
<evidence type="ECO:0000256" key="9">
    <source>
        <dbReference type="ARBA" id="ARBA00047493"/>
    </source>
</evidence>
<accession>A0ABT7VA94</accession>
<keyword evidence="13" id="KW-1185">Reference proteome</keyword>
<evidence type="ECO:0000256" key="1">
    <source>
        <dbReference type="ARBA" id="ARBA00008276"/>
    </source>
</evidence>
<reference evidence="13" key="1">
    <citation type="submission" date="2023-06" db="EMBL/GenBank/DDBJ databases">
        <title>Identification and characterization of horizontal gene transfer across gut microbiota members of farm animals based on homology search.</title>
        <authorList>
            <person name="Zeman M."/>
            <person name="Kubasova T."/>
            <person name="Jahodarova E."/>
            <person name="Nykrynova M."/>
            <person name="Rychlik I."/>
        </authorList>
    </citation>
    <scope>NUCLEOTIDE SEQUENCE [LARGE SCALE GENOMIC DNA]</scope>
    <source>
        <strain evidence="13">154_Feed</strain>
    </source>
</reference>
<evidence type="ECO:0000313" key="13">
    <source>
        <dbReference type="Proteomes" id="UP001529421"/>
    </source>
</evidence>
<dbReference type="InterPro" id="IPR036565">
    <property type="entry name" value="Mur-like_cat_sf"/>
</dbReference>
<keyword evidence="6" id="KW-0067">ATP-binding</keyword>
<comment type="caution">
    <text evidence="12">The sequence shown here is derived from an EMBL/GenBank/DDBJ whole genome shotgun (WGS) entry which is preliminary data.</text>
</comment>
<dbReference type="SUPFAM" id="SSF53244">
    <property type="entry name" value="MurD-like peptide ligases, peptide-binding domain"/>
    <property type="match status" value="1"/>
</dbReference>
<dbReference type="InterPro" id="IPR013221">
    <property type="entry name" value="Mur_ligase_cen"/>
</dbReference>
<comment type="catalytic activity">
    <reaction evidence="9">
        <text>(6S)-5,6,7,8-tetrahydrofolyl-(gamma-L-Glu)(n) + L-glutamate + ATP = (6S)-5,6,7,8-tetrahydrofolyl-(gamma-L-Glu)(n+1) + ADP + phosphate + H(+)</text>
        <dbReference type="Rhea" id="RHEA:10580"/>
        <dbReference type="Rhea" id="RHEA-COMP:14738"/>
        <dbReference type="Rhea" id="RHEA-COMP:14740"/>
        <dbReference type="ChEBI" id="CHEBI:15378"/>
        <dbReference type="ChEBI" id="CHEBI:29985"/>
        <dbReference type="ChEBI" id="CHEBI:30616"/>
        <dbReference type="ChEBI" id="CHEBI:43474"/>
        <dbReference type="ChEBI" id="CHEBI:141005"/>
        <dbReference type="ChEBI" id="CHEBI:456216"/>
        <dbReference type="EC" id="6.3.2.17"/>
    </reaction>
</comment>
<evidence type="ECO:0000256" key="8">
    <source>
        <dbReference type="ARBA" id="ARBA00030592"/>
    </source>
</evidence>
<proteinExistence type="inferred from homology"/>
<organism evidence="12 13">
    <name type="scientific">Enorma phocaeensis</name>
    <dbReference type="NCBI Taxonomy" id="1871019"/>
    <lineage>
        <taxon>Bacteria</taxon>
        <taxon>Bacillati</taxon>
        <taxon>Actinomycetota</taxon>
        <taxon>Coriobacteriia</taxon>
        <taxon>Coriobacteriales</taxon>
        <taxon>Coriobacteriaceae</taxon>
        <taxon>Enorma</taxon>
    </lineage>
</organism>
<dbReference type="InterPro" id="IPR004101">
    <property type="entry name" value="Mur_ligase_C"/>
</dbReference>
<dbReference type="EC" id="6.3.2.17" evidence="2"/>
<comment type="similarity">
    <text evidence="1">Belongs to the folylpolyglutamate synthase family.</text>
</comment>
<feature type="domain" description="Mur ligase central" evidence="11">
    <location>
        <begin position="69"/>
        <end position="220"/>
    </location>
</feature>
<keyword evidence="7" id="KW-0460">Magnesium</keyword>
<dbReference type="InterPro" id="IPR001645">
    <property type="entry name" value="Folylpolyglutamate_synth"/>
</dbReference>
<evidence type="ECO:0000313" key="12">
    <source>
        <dbReference type="EMBL" id="MDM8275423.1"/>
    </source>
</evidence>
<dbReference type="PANTHER" id="PTHR11136">
    <property type="entry name" value="FOLYLPOLYGLUTAMATE SYNTHASE-RELATED"/>
    <property type="match status" value="1"/>
</dbReference>
<feature type="domain" description="Mur ligase C-terminal" evidence="10">
    <location>
        <begin position="325"/>
        <end position="437"/>
    </location>
</feature>
<protein>
    <recommendedName>
        <fullName evidence="2">tetrahydrofolate synthase</fullName>
        <ecNumber evidence="2">6.3.2.17</ecNumber>
    </recommendedName>
    <alternativeName>
        <fullName evidence="8">Tetrahydrofolylpolyglutamate synthase</fullName>
    </alternativeName>
</protein>
<keyword evidence="5" id="KW-0547">Nucleotide-binding</keyword>
<evidence type="ECO:0000256" key="7">
    <source>
        <dbReference type="ARBA" id="ARBA00022842"/>
    </source>
</evidence>
<name>A0ABT7VA94_9ACTN</name>
<dbReference type="SUPFAM" id="SSF53623">
    <property type="entry name" value="MurD-like peptide ligases, catalytic domain"/>
    <property type="match status" value="1"/>
</dbReference>
<dbReference type="Pfam" id="PF08245">
    <property type="entry name" value="Mur_ligase_M"/>
    <property type="match status" value="1"/>
</dbReference>
<evidence type="ECO:0000259" key="11">
    <source>
        <dbReference type="Pfam" id="PF08245"/>
    </source>
</evidence>
<evidence type="ECO:0000259" key="10">
    <source>
        <dbReference type="Pfam" id="PF02875"/>
    </source>
</evidence>
<gene>
    <name evidence="12" type="ORF">QUW28_07960</name>
</gene>
<dbReference type="Proteomes" id="UP001529421">
    <property type="component" value="Unassembled WGS sequence"/>
</dbReference>
<evidence type="ECO:0000256" key="3">
    <source>
        <dbReference type="ARBA" id="ARBA00022598"/>
    </source>
</evidence>
<evidence type="ECO:0000256" key="2">
    <source>
        <dbReference type="ARBA" id="ARBA00013025"/>
    </source>
</evidence>
<keyword evidence="4" id="KW-0479">Metal-binding</keyword>
<keyword evidence="3 12" id="KW-0436">Ligase</keyword>
<dbReference type="RefSeq" id="WP_289545449.1">
    <property type="nucleotide sequence ID" value="NZ_JAUDDZ010000011.1"/>
</dbReference>
<sequence>MLTTPSQRPHRGAAYQVPFDIAELAFDEAVSLAADTGVISGDAGPLLETVVDMLDELERPDEHFDCIQVAGTNGKTSTARFCAAILAGEGLHAALYTSPQLVRYPERMEVDGRVVSDAEFAHGVSAALEAGRRVNARRAEAGEMSYTITPFDLLTVAALVIFAERAIDVAVLEVGLGGRWDATSATDPVAVAVTGIGLDHMRILGDTLAQIAAEKAAVIKPGRAVVLGEGTHEPSVQQVMDDRCDACSVTPVVSSHELLHEPASLGDETVFRCSTPRATYEARLLKPVYQAQNAACAICLSEAYLERPLDADRLARSLLACPTPGRFDVVRTDPFALVDACHNPQSCEAFVSALDELAPRIEDRPTLLVAALADKDVAGILDVLLPAFPSVAVTQTSSDRAVPAHELARQVAAALDRAGRPGSDLVAAYPAVADALEALGGLGLPLVAAGTITLAGEVAGILRP</sequence>
<dbReference type="GO" id="GO:0016874">
    <property type="term" value="F:ligase activity"/>
    <property type="evidence" value="ECO:0007669"/>
    <property type="project" value="UniProtKB-KW"/>
</dbReference>
<dbReference type="Gene3D" id="3.90.190.20">
    <property type="entry name" value="Mur ligase, C-terminal domain"/>
    <property type="match status" value="1"/>
</dbReference>
<dbReference type="PANTHER" id="PTHR11136:SF0">
    <property type="entry name" value="DIHYDROFOLATE SYNTHETASE-RELATED"/>
    <property type="match status" value="1"/>
</dbReference>
<evidence type="ECO:0000256" key="5">
    <source>
        <dbReference type="ARBA" id="ARBA00022741"/>
    </source>
</evidence>
<dbReference type="Pfam" id="PF02875">
    <property type="entry name" value="Mur_ligase_C"/>
    <property type="match status" value="1"/>
</dbReference>
<dbReference type="EMBL" id="JAUDDZ010000011">
    <property type="protein sequence ID" value="MDM8275423.1"/>
    <property type="molecule type" value="Genomic_DNA"/>
</dbReference>
<dbReference type="NCBIfam" id="TIGR01499">
    <property type="entry name" value="folC"/>
    <property type="match status" value="1"/>
</dbReference>